<evidence type="ECO:0000313" key="4">
    <source>
        <dbReference type="Proteomes" id="UP000284395"/>
    </source>
</evidence>
<feature type="transmembrane region" description="Helical" evidence="2">
    <location>
        <begin position="17"/>
        <end position="37"/>
    </location>
</feature>
<accession>A0A420ERT9</accession>
<dbReference type="Proteomes" id="UP000284395">
    <property type="component" value="Unassembled WGS sequence"/>
</dbReference>
<keyword evidence="2" id="KW-1133">Transmembrane helix</keyword>
<evidence type="ECO:0000256" key="2">
    <source>
        <dbReference type="SAM" id="Phobius"/>
    </source>
</evidence>
<feature type="compositionally biased region" description="Basic and acidic residues" evidence="1">
    <location>
        <begin position="57"/>
        <end position="83"/>
    </location>
</feature>
<gene>
    <name evidence="3" type="ORF">D6851_02650</name>
</gene>
<protein>
    <submittedName>
        <fullName evidence="3">Uncharacterized protein</fullName>
    </submittedName>
</protein>
<dbReference type="OrthoDB" id="7514403at2"/>
<name>A0A420ERT9_9SPHN</name>
<sequence>MMGAFLTASGLLGLKNWIWIAIVAALIATAFVIVAIADNALDGAHATGVTQGATQQREGDLRETLERTERGNDAREKVEREAARGSGNALYDQCLRSNRGAAENCLRFLPEREGD</sequence>
<dbReference type="EMBL" id="RAPF01000001">
    <property type="protein sequence ID" value="RKF23389.1"/>
    <property type="molecule type" value="Genomic_DNA"/>
</dbReference>
<keyword evidence="2" id="KW-0812">Transmembrane</keyword>
<dbReference type="RefSeq" id="WP_120323293.1">
    <property type="nucleotide sequence ID" value="NZ_RAPF01000001.1"/>
</dbReference>
<keyword evidence="2" id="KW-0472">Membrane</keyword>
<comment type="caution">
    <text evidence="3">The sequence shown here is derived from an EMBL/GenBank/DDBJ whole genome shotgun (WGS) entry which is preliminary data.</text>
</comment>
<evidence type="ECO:0000256" key="1">
    <source>
        <dbReference type="SAM" id="MobiDB-lite"/>
    </source>
</evidence>
<keyword evidence="4" id="KW-1185">Reference proteome</keyword>
<organism evidence="3 4">
    <name type="scientific">Altericroceibacterium spongiae</name>
    <dbReference type="NCBI Taxonomy" id="2320269"/>
    <lineage>
        <taxon>Bacteria</taxon>
        <taxon>Pseudomonadati</taxon>
        <taxon>Pseudomonadota</taxon>
        <taxon>Alphaproteobacteria</taxon>
        <taxon>Sphingomonadales</taxon>
        <taxon>Erythrobacteraceae</taxon>
        <taxon>Altericroceibacterium</taxon>
    </lineage>
</organism>
<dbReference type="AlphaFoldDB" id="A0A420ERT9"/>
<proteinExistence type="predicted"/>
<evidence type="ECO:0000313" key="3">
    <source>
        <dbReference type="EMBL" id="RKF23389.1"/>
    </source>
</evidence>
<reference evidence="3 4" key="1">
    <citation type="submission" date="2018-09" db="EMBL/GenBank/DDBJ databases">
        <title>Altererythrobacter spongiae sp. nov., isolated from a marine sponge.</title>
        <authorList>
            <person name="Zhuang L."/>
            <person name="Luo L."/>
        </authorList>
    </citation>
    <scope>NUCLEOTIDE SEQUENCE [LARGE SCALE GENOMIC DNA]</scope>
    <source>
        <strain evidence="3 4">HN-Y73</strain>
    </source>
</reference>
<feature type="region of interest" description="Disordered" evidence="1">
    <location>
        <begin position="47"/>
        <end position="84"/>
    </location>
</feature>